<keyword evidence="2" id="KW-0067">ATP-binding</keyword>
<evidence type="ECO:0000313" key="3">
    <source>
        <dbReference type="Proteomes" id="UP000030185"/>
    </source>
</evidence>
<gene>
    <name evidence="2" type="ORF">MYP_4940</name>
</gene>
<keyword evidence="2" id="KW-0378">Hydrolase</keyword>
<dbReference type="GO" id="GO:0000723">
    <property type="term" value="P:telomere maintenance"/>
    <property type="evidence" value="ECO:0007669"/>
    <property type="project" value="InterPro"/>
</dbReference>
<dbReference type="InterPro" id="IPR010285">
    <property type="entry name" value="DNA_helicase_pif1-like_DEAD"/>
</dbReference>
<evidence type="ECO:0000313" key="2">
    <source>
        <dbReference type="EMBL" id="GAL87709.1"/>
    </source>
</evidence>
<dbReference type="Proteomes" id="UP000030185">
    <property type="component" value="Unassembled WGS sequence"/>
</dbReference>
<comment type="caution">
    <text evidence="2">The sequence shown here is derived from an EMBL/GenBank/DDBJ whole genome shotgun (WGS) entry which is preliminary data.</text>
</comment>
<name>A0A098LMF8_9BACT</name>
<feature type="domain" description="AAA+ ATPase" evidence="1">
    <location>
        <begin position="21"/>
        <end position="178"/>
    </location>
</feature>
<dbReference type="InterPro" id="IPR029491">
    <property type="entry name" value="Helicase_HTH"/>
</dbReference>
<organism evidence="2 3">
    <name type="scientific">Sporocytophaga myxococcoides</name>
    <dbReference type="NCBI Taxonomy" id="153721"/>
    <lineage>
        <taxon>Bacteria</taxon>
        <taxon>Pseudomonadati</taxon>
        <taxon>Bacteroidota</taxon>
        <taxon>Cytophagia</taxon>
        <taxon>Cytophagales</taxon>
        <taxon>Cytophagaceae</taxon>
        <taxon>Sporocytophaga</taxon>
    </lineage>
</organism>
<dbReference type="Pfam" id="PF05970">
    <property type="entry name" value="PIF1"/>
    <property type="match status" value="1"/>
</dbReference>
<dbReference type="PANTHER" id="PTHR47642">
    <property type="entry name" value="ATP-DEPENDENT DNA HELICASE"/>
    <property type="match status" value="1"/>
</dbReference>
<dbReference type="InterPro" id="IPR003593">
    <property type="entry name" value="AAA+_ATPase"/>
</dbReference>
<dbReference type="SUPFAM" id="SSF52540">
    <property type="entry name" value="P-loop containing nucleoside triphosphate hydrolases"/>
    <property type="match status" value="2"/>
</dbReference>
<dbReference type="Gene3D" id="2.30.30.940">
    <property type="match status" value="1"/>
</dbReference>
<accession>A0A098LMF8</accession>
<dbReference type="PANTHER" id="PTHR47642:SF5">
    <property type="entry name" value="ATP-DEPENDENT DNA HELICASE"/>
    <property type="match status" value="1"/>
</dbReference>
<dbReference type="SMART" id="SM00382">
    <property type="entry name" value="AAA"/>
    <property type="match status" value="1"/>
</dbReference>
<keyword evidence="2" id="KW-0547">Nucleotide-binding</keyword>
<dbReference type="CDD" id="cd18809">
    <property type="entry name" value="SF1_C_RecD"/>
    <property type="match status" value="1"/>
</dbReference>
<evidence type="ECO:0000259" key="1">
    <source>
        <dbReference type="SMART" id="SM00382"/>
    </source>
</evidence>
<dbReference type="AlphaFoldDB" id="A0A098LMF8"/>
<dbReference type="RefSeq" id="WP_045469713.1">
    <property type="nucleotide sequence ID" value="NZ_BBLT01000016.1"/>
</dbReference>
<dbReference type="GO" id="GO:0006281">
    <property type="term" value="P:DNA repair"/>
    <property type="evidence" value="ECO:0007669"/>
    <property type="project" value="InterPro"/>
</dbReference>
<dbReference type="eggNOG" id="COG0507">
    <property type="taxonomic scope" value="Bacteria"/>
</dbReference>
<protein>
    <submittedName>
        <fullName evidence="2">DNA repair and recombination protein, putative helicase</fullName>
    </submittedName>
</protein>
<dbReference type="STRING" id="153721.MYP_4940"/>
<dbReference type="OrthoDB" id="9763659at2"/>
<dbReference type="Gene3D" id="3.40.50.300">
    <property type="entry name" value="P-loop containing nucleotide triphosphate hydrolases"/>
    <property type="match status" value="1"/>
</dbReference>
<keyword evidence="2" id="KW-0347">Helicase</keyword>
<dbReference type="Pfam" id="PF14493">
    <property type="entry name" value="HTH_40"/>
    <property type="match status" value="1"/>
</dbReference>
<dbReference type="GO" id="GO:0003678">
    <property type="term" value="F:DNA helicase activity"/>
    <property type="evidence" value="ECO:0007669"/>
    <property type="project" value="InterPro"/>
</dbReference>
<dbReference type="InterPro" id="IPR027417">
    <property type="entry name" value="P-loop_NTPase"/>
</dbReference>
<keyword evidence="3" id="KW-1185">Reference proteome</keyword>
<dbReference type="EMBL" id="BBLT01000016">
    <property type="protein sequence ID" value="GAL87709.1"/>
    <property type="molecule type" value="Genomic_DNA"/>
</dbReference>
<sequence>MKDANSTNPQFELAVQFVNNTSQNIFLTGKAGTGKTTFLKHIKQHSHKKLAVVAPTGIAAINAGGVTVHSFFQLPFGSFLPLGSNREMPEGNFFNHQMLLKQLRFGGMKRRLLLELELLIIDEVSMLRSDLLDAIDLILKQVRKTNAPFGGVQLVFIGDLLQLPPVIKEEDWAILKKFYTSPFFFDSHVLRTAPPQYLELKKIYRQTNEVFIDLLNRLRNDQVLQQDLDLLNSYYRPEFKPQKQDEYITLTTHNRKAEEINQRELNKLDVEKHIYKAEIKGDFNEKTVTAEVELLLKEGAQIMFIRNDKGENKKFYNGKLGIISKLEQDTIYVSFSATGDEIKIEKETWNNVRYNYNKETDAIEEEVLGSFTQYPLRLAWAITIHKSQGLTFSKAIVDAGESFAPGQVYVALSRLTSLEGLVLYSKIRIDSINTDQHALNFSLLERDEQSLHQDLKDGEKQYVHAKLFEVFNFASLSDVMEQFHTSMFDRRLTFLDEATELAKRLLEKAKAMEVVSEKFVRQMEQLLKTASDDKYTCLKERVDAAGKYFLDTIKNELVIPLEQHYENVKNLKKVKQYLQDLNEVSDLIKRKNYQLEQAMQLTTGLATGSDPGVLLKEVQLSGKNRHEVEKEKSMIQLPGVKAKKGDTHRLSLELFRQGKSIELIAEERGLNISTIEGHLASFILTGEVAVGEIVKEDKIKDIVAVIEEMGDMRTALYKDRLGENYSYSEIKAVLNWRDKNREQKPI</sequence>
<reference evidence="2 3" key="1">
    <citation type="submission" date="2014-09" db="EMBL/GenBank/DDBJ databases">
        <title>Sporocytophaga myxococcoides PG-01 genome sequencing.</title>
        <authorList>
            <person name="Liu L."/>
            <person name="Gao P.J."/>
            <person name="Chen G.J."/>
            <person name="Wang L.S."/>
        </authorList>
    </citation>
    <scope>NUCLEOTIDE SEQUENCE [LARGE SCALE GENOMIC DNA]</scope>
    <source>
        <strain evidence="2 3">PG-01</strain>
    </source>
</reference>
<dbReference type="FunFam" id="3.40.50.300:FF:001498">
    <property type="entry name" value="ATP-dependent DNA helicase"/>
    <property type="match status" value="1"/>
</dbReference>
<dbReference type="InterPro" id="IPR051055">
    <property type="entry name" value="PIF1_helicase"/>
</dbReference>
<proteinExistence type="predicted"/>